<reference evidence="2 3" key="2">
    <citation type="journal article" date="2017" name="Front. Plant Sci.">
        <title>Gene Classification and Mining of Molecular Markers Useful in Red Clover (Trifolium pratense) Breeding.</title>
        <authorList>
            <person name="Istvanek J."/>
            <person name="Dluhosova J."/>
            <person name="Dluhos P."/>
            <person name="Patkova L."/>
            <person name="Nedelnik J."/>
            <person name="Repkova J."/>
        </authorList>
    </citation>
    <scope>NUCLEOTIDE SEQUENCE [LARGE SCALE GENOMIC DNA]</scope>
    <source>
        <strain evidence="3">cv. Tatra</strain>
        <tissue evidence="2">Young leaves</tissue>
    </source>
</reference>
<evidence type="ECO:0000313" key="3">
    <source>
        <dbReference type="Proteomes" id="UP000236291"/>
    </source>
</evidence>
<evidence type="ECO:0000313" key="2">
    <source>
        <dbReference type="EMBL" id="PNX91375.1"/>
    </source>
</evidence>
<proteinExistence type="predicted"/>
<evidence type="ECO:0000256" key="1">
    <source>
        <dbReference type="SAM" id="MobiDB-lite"/>
    </source>
</evidence>
<dbReference type="EMBL" id="ASHM01066015">
    <property type="protein sequence ID" value="PNX91375.1"/>
    <property type="molecule type" value="Genomic_DNA"/>
</dbReference>
<gene>
    <name evidence="2" type="ORF">L195_g047505</name>
</gene>
<feature type="region of interest" description="Disordered" evidence="1">
    <location>
        <begin position="18"/>
        <end position="47"/>
    </location>
</feature>
<sequence length="47" mass="4710">TLHLFCDLFAAYCPHSTPAAPASSVPTNPPAAPASSGNDHVLPPTPA</sequence>
<feature type="non-terminal residue" evidence="2">
    <location>
        <position position="1"/>
    </location>
</feature>
<protein>
    <submittedName>
        <fullName evidence="2">Uncharacterized protein</fullName>
    </submittedName>
</protein>
<organism evidence="2 3">
    <name type="scientific">Trifolium pratense</name>
    <name type="common">Red clover</name>
    <dbReference type="NCBI Taxonomy" id="57577"/>
    <lineage>
        <taxon>Eukaryota</taxon>
        <taxon>Viridiplantae</taxon>
        <taxon>Streptophyta</taxon>
        <taxon>Embryophyta</taxon>
        <taxon>Tracheophyta</taxon>
        <taxon>Spermatophyta</taxon>
        <taxon>Magnoliopsida</taxon>
        <taxon>eudicotyledons</taxon>
        <taxon>Gunneridae</taxon>
        <taxon>Pentapetalae</taxon>
        <taxon>rosids</taxon>
        <taxon>fabids</taxon>
        <taxon>Fabales</taxon>
        <taxon>Fabaceae</taxon>
        <taxon>Papilionoideae</taxon>
        <taxon>50 kb inversion clade</taxon>
        <taxon>NPAAA clade</taxon>
        <taxon>Hologalegina</taxon>
        <taxon>IRL clade</taxon>
        <taxon>Trifolieae</taxon>
        <taxon>Trifolium</taxon>
    </lineage>
</organism>
<reference evidence="2 3" key="1">
    <citation type="journal article" date="2014" name="Am. J. Bot.">
        <title>Genome assembly and annotation for red clover (Trifolium pratense; Fabaceae).</title>
        <authorList>
            <person name="Istvanek J."/>
            <person name="Jaros M."/>
            <person name="Krenek A."/>
            <person name="Repkova J."/>
        </authorList>
    </citation>
    <scope>NUCLEOTIDE SEQUENCE [LARGE SCALE GENOMIC DNA]</scope>
    <source>
        <strain evidence="3">cv. Tatra</strain>
        <tissue evidence="2">Young leaves</tissue>
    </source>
</reference>
<comment type="caution">
    <text evidence="2">The sequence shown here is derived from an EMBL/GenBank/DDBJ whole genome shotgun (WGS) entry which is preliminary data.</text>
</comment>
<dbReference type="AlphaFoldDB" id="A0A2K3MKU2"/>
<accession>A0A2K3MKU2</accession>
<dbReference type="Proteomes" id="UP000236291">
    <property type="component" value="Unassembled WGS sequence"/>
</dbReference>
<name>A0A2K3MKU2_TRIPR</name>